<protein>
    <recommendedName>
        <fullName evidence="1">Shieldin complex subunit 2 C-terminal domain-containing protein</fullName>
    </recommendedName>
</protein>
<dbReference type="Pfam" id="PF15793">
    <property type="entry name" value="SHLD2_C"/>
    <property type="match status" value="1"/>
</dbReference>
<dbReference type="SUPFAM" id="SSF50249">
    <property type="entry name" value="Nucleic acid-binding proteins"/>
    <property type="match status" value="1"/>
</dbReference>
<evidence type="ECO:0000313" key="2">
    <source>
        <dbReference type="EMBL" id="GAA0171266.1"/>
    </source>
</evidence>
<keyword evidence="3" id="KW-1185">Reference proteome</keyword>
<proteinExistence type="predicted"/>
<evidence type="ECO:0000259" key="1">
    <source>
        <dbReference type="Pfam" id="PF15793"/>
    </source>
</evidence>
<sequence>MGVILAYANPTTVITDQGLKNIQRFTFVDMERILISVTLWGEMKEIMNPILEEAANTLSVVVAKRLSPSKSKFKLIELDELLVDQTITLSRNQLTQGSEKILTLAEIETAEKNGDYWVKGLLQIGAEEQNVFYLGCNNCSAKISTDQEGIEYLCYNCQNEATVTSRPLVLMIVADERMMVKVVEIDKVVERILQTTSANIFRLSQLRRLSEITLSADIYTSTSKKNLSMTESDDANESNNSKA</sequence>
<dbReference type="EMBL" id="BAABME010024984">
    <property type="protein sequence ID" value="GAA0171266.1"/>
    <property type="molecule type" value="Genomic_DNA"/>
</dbReference>
<dbReference type="Proteomes" id="UP001454036">
    <property type="component" value="Unassembled WGS sequence"/>
</dbReference>
<reference evidence="2 3" key="1">
    <citation type="submission" date="2024-01" db="EMBL/GenBank/DDBJ databases">
        <title>The complete chloroplast genome sequence of Lithospermum erythrorhizon: insights into the phylogenetic relationship among Boraginaceae species and the maternal lineages of purple gromwells.</title>
        <authorList>
            <person name="Okada T."/>
            <person name="Watanabe K."/>
        </authorList>
    </citation>
    <scope>NUCLEOTIDE SEQUENCE [LARGE SCALE GENOMIC DNA]</scope>
</reference>
<dbReference type="InterPro" id="IPR012340">
    <property type="entry name" value="NA-bd_OB-fold"/>
</dbReference>
<gene>
    <name evidence="2" type="ORF">LIER_41117</name>
</gene>
<dbReference type="AlphaFoldDB" id="A0AAV3R6I0"/>
<evidence type="ECO:0000313" key="3">
    <source>
        <dbReference type="Proteomes" id="UP001454036"/>
    </source>
</evidence>
<organism evidence="2 3">
    <name type="scientific">Lithospermum erythrorhizon</name>
    <name type="common">Purple gromwell</name>
    <name type="synonym">Lithospermum officinale var. erythrorhizon</name>
    <dbReference type="NCBI Taxonomy" id="34254"/>
    <lineage>
        <taxon>Eukaryota</taxon>
        <taxon>Viridiplantae</taxon>
        <taxon>Streptophyta</taxon>
        <taxon>Embryophyta</taxon>
        <taxon>Tracheophyta</taxon>
        <taxon>Spermatophyta</taxon>
        <taxon>Magnoliopsida</taxon>
        <taxon>eudicotyledons</taxon>
        <taxon>Gunneridae</taxon>
        <taxon>Pentapetalae</taxon>
        <taxon>asterids</taxon>
        <taxon>lamiids</taxon>
        <taxon>Boraginales</taxon>
        <taxon>Boraginaceae</taxon>
        <taxon>Boraginoideae</taxon>
        <taxon>Lithospermeae</taxon>
        <taxon>Lithospermum</taxon>
    </lineage>
</organism>
<dbReference type="InterPro" id="IPR031589">
    <property type="entry name" value="SHLD2_C"/>
</dbReference>
<dbReference type="Gene3D" id="2.40.50.140">
    <property type="entry name" value="Nucleic acid-binding proteins"/>
    <property type="match status" value="1"/>
</dbReference>
<comment type="caution">
    <text evidence="2">The sequence shown here is derived from an EMBL/GenBank/DDBJ whole genome shotgun (WGS) entry which is preliminary data.</text>
</comment>
<accession>A0AAV3R6I0</accession>
<feature type="domain" description="Shieldin complex subunit 2 C-terminal" evidence="1">
    <location>
        <begin position="129"/>
        <end position="201"/>
    </location>
</feature>
<name>A0AAV3R6I0_LITER</name>